<feature type="compositionally biased region" description="Pro residues" evidence="2">
    <location>
        <begin position="290"/>
        <end position="303"/>
    </location>
</feature>
<name>A0AAW1NUR5_9CHLO</name>
<dbReference type="GO" id="GO:0007165">
    <property type="term" value="P:signal transduction"/>
    <property type="evidence" value="ECO:0007669"/>
    <property type="project" value="TreeGrafter"/>
</dbReference>
<feature type="compositionally biased region" description="Polar residues" evidence="2">
    <location>
        <begin position="841"/>
        <end position="852"/>
    </location>
</feature>
<dbReference type="Proteomes" id="UP001465755">
    <property type="component" value="Unassembled WGS sequence"/>
</dbReference>
<evidence type="ECO:0000313" key="4">
    <source>
        <dbReference type="Proteomes" id="UP001465755"/>
    </source>
</evidence>
<accession>A0AAW1NUR5</accession>
<gene>
    <name evidence="3" type="ORF">WJX73_010758</name>
</gene>
<comment type="caution">
    <text evidence="3">The sequence shown here is derived from an EMBL/GenBank/DDBJ whole genome shotgun (WGS) entry which is preliminary data.</text>
</comment>
<evidence type="ECO:0000313" key="3">
    <source>
        <dbReference type="EMBL" id="KAK9795534.1"/>
    </source>
</evidence>
<keyword evidence="4" id="KW-1185">Reference proteome</keyword>
<proteinExistence type="inferred from homology"/>
<dbReference type="InterPro" id="IPR008862">
    <property type="entry name" value="Tcp11"/>
</dbReference>
<feature type="region of interest" description="Disordered" evidence="2">
    <location>
        <begin position="841"/>
        <end position="873"/>
    </location>
</feature>
<comment type="similarity">
    <text evidence="1">Belongs to the TCP11 family.</text>
</comment>
<dbReference type="EMBL" id="JALJOQ010000128">
    <property type="protein sequence ID" value="KAK9795534.1"/>
    <property type="molecule type" value="Genomic_DNA"/>
</dbReference>
<evidence type="ECO:0000256" key="2">
    <source>
        <dbReference type="SAM" id="MobiDB-lite"/>
    </source>
</evidence>
<feature type="region of interest" description="Disordered" evidence="2">
    <location>
        <begin position="497"/>
        <end position="547"/>
    </location>
</feature>
<dbReference type="PANTHER" id="PTHR12832:SF11">
    <property type="entry name" value="LD23868P"/>
    <property type="match status" value="1"/>
</dbReference>
<feature type="compositionally biased region" description="Polar residues" evidence="2">
    <location>
        <begin position="504"/>
        <end position="523"/>
    </location>
</feature>
<dbReference type="PANTHER" id="PTHR12832">
    <property type="entry name" value="TESTIS-SPECIFIC PROTEIN PBS13 T-COMPLEX 11"/>
    <property type="match status" value="1"/>
</dbReference>
<protein>
    <submittedName>
        <fullName evidence="3">Uncharacterized protein</fullName>
    </submittedName>
</protein>
<sequence length="1118" mass="119247">MTSAEQPLLIEIGQVGTVSPLSKQLREKWDSAETAPARDHSLESLLARLTAADEKRQSHLNLRRKAYKRCRSRGETVDSVDLRNTRARDLKDKLATAEATRQQTLEDRRAKAAAVLQRASQAAEAREAILTAAAARAGEQVAHAKAVFAAVKRAEESATEAKATALQQRLKSAELARVEGLNAIIASLPQSGNAEFLTPSNSPAGSPMKRPAIAVMGPKTGILNADGSVEQQAPKDDFEKFAARMQAPASLKSCHAILRRLAAKHEAACSRPPHRPPTDITSLLNRIAPRPSPNRSPNAPPQSPQLERYPLRVFMCAFMVLRHPEVVFSKQGEREASLAATSTEMVAAFEVLLHRLVTPPAVDYSVSRQSSMTGESSMASEPLSTDEGRAVSELLVAFDAAWVNYLEQFVAWKGADASTLESELIRMAAELESSMLSKTGPEGAASARVAQSADLQAVVQQVRHDHALLRTRIQRLGGPTAIARLEAALNAARAAAASAAANSPTGTPMTSPRRSGGEASSPSPIKAAESAAASVHPRSAGGAGDANGVATASNESLMWELLYNLEWQMPMAELEKLWTDALGESDVMTEDPTPPEGAEPSEIAAAVHARVRRIAERVMWDHVTMDLTAQLTSQPSESGASITTAPVMLAALLSELGTEIADALPEQASRAANQLRSQVDMAQLQENLSSGQASGLASLELPHLMDTLRSLSLALQALGSPAREGPAKLAHANLQQEMASVVAANNPEAFARVIVRALALLRVQARLLRLDLANVRLRMLASTLKNGSGTKYAGDKFLASNNLTPDATTEQLTTSLPLTRAWLALSSGQLPVLDPALNTPQAASTTASNNIPANLRSGLGGASPNPLPAPTAGAAAELQQGVKSHSWRGLVRLGLVQLAAGDAPVAPHTVAETLAKDAGRLHAAQNSFQNAVVLATCFLLVQQARQGMPQRSAADVAGMKRRLAALLADPSVRLADLATELARMAQTSAQADPTPEATKAMEKAMSSMLNVTQDFFYIVERSQAHGTRGGDWYVLHCPEFSVAPDFEPPVGQGPTQEEALNELRRSLKAVIRDWIGKNRLLPNSQFSSLEQWAKCEKPEPEERDHLVSCGHLTIVFDG</sequence>
<organism evidence="3 4">
    <name type="scientific">Symbiochloris irregularis</name>
    <dbReference type="NCBI Taxonomy" id="706552"/>
    <lineage>
        <taxon>Eukaryota</taxon>
        <taxon>Viridiplantae</taxon>
        <taxon>Chlorophyta</taxon>
        <taxon>core chlorophytes</taxon>
        <taxon>Trebouxiophyceae</taxon>
        <taxon>Trebouxiales</taxon>
        <taxon>Trebouxiaceae</taxon>
        <taxon>Symbiochloris</taxon>
    </lineage>
</organism>
<feature type="region of interest" description="Disordered" evidence="2">
    <location>
        <begin position="266"/>
        <end position="305"/>
    </location>
</feature>
<dbReference type="AlphaFoldDB" id="A0AAW1NUR5"/>
<reference evidence="3 4" key="1">
    <citation type="journal article" date="2024" name="Nat. Commun.">
        <title>Phylogenomics reveals the evolutionary origins of lichenization in chlorophyte algae.</title>
        <authorList>
            <person name="Puginier C."/>
            <person name="Libourel C."/>
            <person name="Otte J."/>
            <person name="Skaloud P."/>
            <person name="Haon M."/>
            <person name="Grisel S."/>
            <person name="Petersen M."/>
            <person name="Berrin J.G."/>
            <person name="Delaux P.M."/>
            <person name="Dal Grande F."/>
            <person name="Keller J."/>
        </authorList>
    </citation>
    <scope>NUCLEOTIDE SEQUENCE [LARGE SCALE GENOMIC DNA]</scope>
    <source>
        <strain evidence="3 4">SAG 2036</strain>
    </source>
</reference>
<dbReference type="Pfam" id="PF05794">
    <property type="entry name" value="Tcp11"/>
    <property type="match status" value="1"/>
</dbReference>
<evidence type="ECO:0000256" key="1">
    <source>
        <dbReference type="ARBA" id="ARBA00010954"/>
    </source>
</evidence>